<accession>A0A9R1PU80</accession>
<keyword evidence="2" id="KW-1185">Reference proteome</keyword>
<protein>
    <submittedName>
        <fullName evidence="1">Uncharacterized protein</fullName>
    </submittedName>
</protein>
<name>A0A9R1PU80_TRITD</name>
<dbReference type="AlphaFoldDB" id="A0A9R1PU80"/>
<dbReference type="Gramene" id="TRITD2Bv1G187760.1">
    <property type="protein sequence ID" value="TRITD2Bv1G187760.1"/>
    <property type="gene ID" value="TRITD2Bv1G187760"/>
</dbReference>
<sequence length="124" mass="14168">MRLLFRHNSRLPKSTVSDRLQLQAKLSGMMAWMLAYSNLQDVHLFLFCYGLDVSLFQSARRSFVSVLLWLGSATRSIFGDQMEKMCSFVLGMLDLHFMLGIGRVNVQATLQHDSCSLKSHHVDQ</sequence>
<organism evidence="1 2">
    <name type="scientific">Triticum turgidum subsp. durum</name>
    <name type="common">Durum wheat</name>
    <name type="synonym">Triticum durum</name>
    <dbReference type="NCBI Taxonomy" id="4567"/>
    <lineage>
        <taxon>Eukaryota</taxon>
        <taxon>Viridiplantae</taxon>
        <taxon>Streptophyta</taxon>
        <taxon>Embryophyta</taxon>
        <taxon>Tracheophyta</taxon>
        <taxon>Spermatophyta</taxon>
        <taxon>Magnoliopsida</taxon>
        <taxon>Liliopsida</taxon>
        <taxon>Poales</taxon>
        <taxon>Poaceae</taxon>
        <taxon>BOP clade</taxon>
        <taxon>Pooideae</taxon>
        <taxon>Triticodae</taxon>
        <taxon>Triticeae</taxon>
        <taxon>Triticinae</taxon>
        <taxon>Triticum</taxon>
    </lineage>
</organism>
<gene>
    <name evidence="1" type="ORF">TRITD_2Bv1G187760</name>
</gene>
<evidence type="ECO:0000313" key="1">
    <source>
        <dbReference type="EMBL" id="VAH49826.1"/>
    </source>
</evidence>
<reference evidence="1 2" key="1">
    <citation type="submission" date="2017-09" db="EMBL/GenBank/DDBJ databases">
        <authorList>
            <consortium name="International Durum Wheat Genome Sequencing Consortium (IDWGSC)"/>
            <person name="Milanesi L."/>
        </authorList>
    </citation>
    <scope>NUCLEOTIDE SEQUENCE [LARGE SCALE GENOMIC DNA]</scope>
    <source>
        <strain evidence="2">cv. Svevo</strain>
    </source>
</reference>
<dbReference type="Proteomes" id="UP000324705">
    <property type="component" value="Chromosome 2B"/>
</dbReference>
<proteinExistence type="predicted"/>
<dbReference type="EMBL" id="LT934114">
    <property type="protein sequence ID" value="VAH49826.1"/>
    <property type="molecule type" value="Genomic_DNA"/>
</dbReference>
<evidence type="ECO:0000313" key="2">
    <source>
        <dbReference type="Proteomes" id="UP000324705"/>
    </source>
</evidence>